<sequence>VADPDGLAKEVCLQPIQEDMANAWSRNPHQISQVIPNIFLVKFRSLSDMRFVWTRQPWHVGRDNLLLEWVDPHKELPQYRFDSMYVTIKFFGVPPYLRTLVLVDQLIRNVGFPSDLEPMTASFMLSDERCVAGRAKININHRAVDKIRLKLGEDSSAIIYVHYEKIFRICTSCVGFVHHVKDCSIRQCKICIESAQNYPEPVPFEVFGSWMTRATAVPEDVFEVQEVQQ</sequence>
<dbReference type="AlphaFoldDB" id="K3YYG3"/>
<evidence type="ECO:0000313" key="2">
    <source>
        <dbReference type="Proteomes" id="UP000004995"/>
    </source>
</evidence>
<dbReference type="EMBL" id="AGNK02000339">
    <property type="status" value="NOT_ANNOTATED_CDS"/>
    <property type="molecule type" value="Genomic_DNA"/>
</dbReference>
<organism evidence="1 2">
    <name type="scientific">Setaria italica</name>
    <name type="common">Foxtail millet</name>
    <name type="synonym">Panicum italicum</name>
    <dbReference type="NCBI Taxonomy" id="4555"/>
    <lineage>
        <taxon>Eukaryota</taxon>
        <taxon>Viridiplantae</taxon>
        <taxon>Streptophyta</taxon>
        <taxon>Embryophyta</taxon>
        <taxon>Tracheophyta</taxon>
        <taxon>Spermatophyta</taxon>
        <taxon>Magnoliopsida</taxon>
        <taxon>Liliopsida</taxon>
        <taxon>Poales</taxon>
        <taxon>Poaceae</taxon>
        <taxon>PACMAD clade</taxon>
        <taxon>Panicoideae</taxon>
        <taxon>Panicodae</taxon>
        <taxon>Paniceae</taxon>
        <taxon>Cenchrinae</taxon>
        <taxon>Setaria</taxon>
    </lineage>
</organism>
<evidence type="ECO:0000313" key="1">
    <source>
        <dbReference type="EnsemblPlants" id="KQL29801"/>
    </source>
</evidence>
<dbReference type="Gramene" id="KQL29801">
    <property type="protein sequence ID" value="KQL29801"/>
    <property type="gene ID" value="SETIT_019315mg"/>
</dbReference>
<dbReference type="InterPro" id="IPR040256">
    <property type="entry name" value="At4g02000-like"/>
</dbReference>
<dbReference type="Proteomes" id="UP000004995">
    <property type="component" value="Unassembled WGS sequence"/>
</dbReference>
<dbReference type="InParanoid" id="K3YYG3"/>
<reference evidence="2" key="1">
    <citation type="journal article" date="2012" name="Nat. Biotechnol.">
        <title>Reference genome sequence of the model plant Setaria.</title>
        <authorList>
            <person name="Bennetzen J.L."/>
            <person name="Schmutz J."/>
            <person name="Wang H."/>
            <person name="Percifield R."/>
            <person name="Hawkins J."/>
            <person name="Pontaroli A.C."/>
            <person name="Estep M."/>
            <person name="Feng L."/>
            <person name="Vaughn J.N."/>
            <person name="Grimwood J."/>
            <person name="Jenkins J."/>
            <person name="Barry K."/>
            <person name="Lindquist E."/>
            <person name="Hellsten U."/>
            <person name="Deshpande S."/>
            <person name="Wang X."/>
            <person name="Wu X."/>
            <person name="Mitros T."/>
            <person name="Triplett J."/>
            <person name="Yang X."/>
            <person name="Ye C.Y."/>
            <person name="Mauro-Herrera M."/>
            <person name="Wang L."/>
            <person name="Li P."/>
            <person name="Sharma M."/>
            <person name="Sharma R."/>
            <person name="Ronald P.C."/>
            <person name="Panaud O."/>
            <person name="Kellogg E.A."/>
            <person name="Brutnell T.P."/>
            <person name="Doust A.N."/>
            <person name="Tuskan G.A."/>
            <person name="Rokhsar D."/>
            <person name="Devos K.M."/>
        </authorList>
    </citation>
    <scope>NUCLEOTIDE SEQUENCE [LARGE SCALE GENOMIC DNA]</scope>
    <source>
        <strain evidence="2">cv. Yugu1</strain>
    </source>
</reference>
<protein>
    <recommendedName>
        <fullName evidence="3">DUF4283 domain-containing protein</fullName>
    </recommendedName>
</protein>
<proteinExistence type="predicted"/>
<dbReference type="OMA" id="KININHR"/>
<dbReference type="PANTHER" id="PTHR31286:SF167">
    <property type="entry name" value="OS09G0268800 PROTEIN"/>
    <property type="match status" value="1"/>
</dbReference>
<dbReference type="eggNOG" id="KOG1075">
    <property type="taxonomic scope" value="Eukaryota"/>
</dbReference>
<evidence type="ECO:0008006" key="3">
    <source>
        <dbReference type="Google" id="ProtNLM"/>
    </source>
</evidence>
<name>K3YYG3_SETIT</name>
<keyword evidence="2" id="KW-1185">Reference proteome</keyword>
<dbReference type="HOGENOM" id="CLU_1212508_0_0_1"/>
<dbReference type="PANTHER" id="PTHR31286">
    <property type="entry name" value="GLYCINE-RICH CELL WALL STRUCTURAL PROTEIN 1.8-LIKE"/>
    <property type="match status" value="1"/>
</dbReference>
<accession>K3YYG3</accession>
<dbReference type="EnsemblPlants" id="KQL29801">
    <property type="protein sequence ID" value="KQL29801"/>
    <property type="gene ID" value="SETIT_019315mg"/>
</dbReference>
<reference evidence="1" key="2">
    <citation type="submission" date="2018-08" db="UniProtKB">
        <authorList>
            <consortium name="EnsemblPlants"/>
        </authorList>
    </citation>
    <scope>IDENTIFICATION</scope>
    <source>
        <strain evidence="1">Yugu1</strain>
    </source>
</reference>